<reference evidence="3 4" key="1">
    <citation type="submission" date="2023-01" db="EMBL/GenBank/DDBJ databases">
        <title>Analysis of 21 Apiospora genomes using comparative genomics revels a genus with tremendous synthesis potential of carbohydrate active enzymes and secondary metabolites.</title>
        <authorList>
            <person name="Sorensen T."/>
        </authorList>
    </citation>
    <scope>NUCLEOTIDE SEQUENCE [LARGE SCALE GENOMIC DNA]</scope>
    <source>
        <strain evidence="3 4">CBS 117206</strain>
    </source>
</reference>
<dbReference type="InterPro" id="IPR011990">
    <property type="entry name" value="TPR-like_helical_dom_sf"/>
</dbReference>
<evidence type="ECO:0000259" key="2">
    <source>
        <dbReference type="Pfam" id="PF10373"/>
    </source>
</evidence>
<dbReference type="GO" id="GO:0070034">
    <property type="term" value="F:telomerase RNA binding"/>
    <property type="evidence" value="ECO:0007669"/>
    <property type="project" value="TreeGrafter"/>
</dbReference>
<dbReference type="EMBL" id="JAQQWP010000004">
    <property type="protein sequence ID" value="KAK8120405.1"/>
    <property type="molecule type" value="Genomic_DNA"/>
</dbReference>
<dbReference type="InterPro" id="IPR018834">
    <property type="entry name" value="DNA/RNA-bd_Est1-type"/>
</dbReference>
<dbReference type="SUPFAM" id="SSF48452">
    <property type="entry name" value="TPR-like"/>
    <property type="match status" value="1"/>
</dbReference>
<dbReference type="InterPro" id="IPR045153">
    <property type="entry name" value="Est1/Ebs1-like"/>
</dbReference>
<evidence type="ECO:0000313" key="4">
    <source>
        <dbReference type="Proteomes" id="UP001392437"/>
    </source>
</evidence>
<dbReference type="Pfam" id="PF10373">
    <property type="entry name" value="EST1_DNA_bind"/>
    <property type="match status" value="1"/>
</dbReference>
<evidence type="ECO:0000256" key="1">
    <source>
        <dbReference type="SAM" id="MobiDB-lite"/>
    </source>
</evidence>
<organism evidence="3 4">
    <name type="scientific">Apiospora kogelbergensis</name>
    <dbReference type="NCBI Taxonomy" id="1337665"/>
    <lineage>
        <taxon>Eukaryota</taxon>
        <taxon>Fungi</taxon>
        <taxon>Dikarya</taxon>
        <taxon>Ascomycota</taxon>
        <taxon>Pezizomycotina</taxon>
        <taxon>Sordariomycetes</taxon>
        <taxon>Xylariomycetidae</taxon>
        <taxon>Amphisphaeriales</taxon>
        <taxon>Apiosporaceae</taxon>
        <taxon>Apiospora</taxon>
    </lineage>
</organism>
<dbReference type="AlphaFoldDB" id="A0AAW0QZL9"/>
<protein>
    <recommendedName>
        <fullName evidence="2">DNA/RNA-binding domain-containing protein</fullName>
    </recommendedName>
</protein>
<dbReference type="Proteomes" id="UP001392437">
    <property type="component" value="Unassembled WGS sequence"/>
</dbReference>
<feature type="region of interest" description="Disordered" evidence="1">
    <location>
        <begin position="453"/>
        <end position="474"/>
    </location>
</feature>
<dbReference type="FunFam" id="1.25.40.10:FF:000202">
    <property type="entry name" value="Unplaced genomic scaffold supercont1.7, whole genome shotgun sequence"/>
    <property type="match status" value="1"/>
</dbReference>
<dbReference type="Gene3D" id="1.25.40.10">
    <property type="entry name" value="Tetratricopeptide repeat domain"/>
    <property type="match status" value="1"/>
</dbReference>
<feature type="compositionally biased region" description="Basic and acidic residues" evidence="1">
    <location>
        <begin position="454"/>
        <end position="474"/>
    </location>
</feature>
<proteinExistence type="predicted"/>
<dbReference type="GO" id="GO:0005697">
    <property type="term" value="C:telomerase holoenzyme complex"/>
    <property type="evidence" value="ECO:0007669"/>
    <property type="project" value="TreeGrafter"/>
</dbReference>
<gene>
    <name evidence="3" type="ORF">PG999_004525</name>
</gene>
<feature type="region of interest" description="Disordered" evidence="1">
    <location>
        <begin position="57"/>
        <end position="128"/>
    </location>
</feature>
<comment type="caution">
    <text evidence="3">The sequence shown here is derived from an EMBL/GenBank/DDBJ whole genome shotgun (WGS) entry which is preliminary data.</text>
</comment>
<dbReference type="PANTHER" id="PTHR15696">
    <property type="entry name" value="SMG-7 SUPPRESSOR WITH MORPHOLOGICAL EFFECT ON GENITALIA PROTEIN 7"/>
    <property type="match status" value="1"/>
</dbReference>
<dbReference type="GO" id="GO:0042162">
    <property type="term" value="F:telomeric DNA binding"/>
    <property type="evidence" value="ECO:0007669"/>
    <property type="project" value="TreeGrafter"/>
</dbReference>
<name>A0AAW0QZL9_9PEZI</name>
<keyword evidence="4" id="KW-1185">Reference proteome</keyword>
<sequence length="741" mass="85292">MADQAEFHKKAKLCCHVSGCDPRIKPKKKQVENHILKHDPGAVADVNVSEVLREWRELPSPSSETQPSLPPGLSRSSAARPRNDTNFKGVTRIGMLWNPNDPDPSPPRKRGERESETGGLEVSDEDEKYIPQLKTRPIDHLQLVAEVKGIYAGLVMVESKCIEVDKAQKDQNDAKLNDEQWQALIALHRTLLHENHDFFLASQHPTASSSLRRLGAKYYMPGRMWKHGIHTFLDVLRHHLPDSLEHMLTFIYLAYSMMALLYETVPAFEATWMECLGDLGRYRMAIEDDDLRDREVWTSVSRRWYSKASDVVSGTGRLYHHLAILARPNALQQLFYYSKALSASEPFESAWESIMTLFDPLLGSGSQRSRLLPIDFAFVKAQGIMFSGKRSDEYQTSVTEFLGNLDNHISRTTRNWMKSGYYIGISNCCALLCWGKESSSFIYETIRTRRKSGSRKEDDEQYKNREIPDPNHPDNAKALEQARYLAEGTYNKVFSRFADPNILPYLHTILVFHRYLILFPSAMSLLETTFPWKLVSALLNSFLDSYHEYERIQSDEFPRPVKQSPRPLPEDFALRGLVWADKYFPPDWFSNNKIDDDEKYFEVASMTDERKERVLWLGISIARHGKWLLYDDKSHQFSVPSRFEQDINIMSVNTEMDMVSELNLSRASTLVPYLAGNKAMGKAEKGDKDIPDIEDSSRYGETSHLWTRLSHYAENFAGWCGCWCGRRNKHPPCTRAPKPRR</sequence>
<evidence type="ECO:0000313" key="3">
    <source>
        <dbReference type="EMBL" id="KAK8120405.1"/>
    </source>
</evidence>
<dbReference type="PANTHER" id="PTHR15696:SF0">
    <property type="entry name" value="TELOMERASE-BINDING PROTEIN EST1A"/>
    <property type="match status" value="1"/>
</dbReference>
<accession>A0AAW0QZL9</accession>
<feature type="domain" description="DNA/RNA-binding" evidence="2">
    <location>
        <begin position="301"/>
        <end position="363"/>
    </location>
</feature>
<dbReference type="GO" id="GO:0000184">
    <property type="term" value="P:nuclear-transcribed mRNA catabolic process, nonsense-mediated decay"/>
    <property type="evidence" value="ECO:0007669"/>
    <property type="project" value="TreeGrafter"/>
</dbReference>